<keyword evidence="5 7" id="KW-0051">Antiviral defense</keyword>
<dbReference type="FunFam" id="1.20.1250.10:FF:000001">
    <property type="entry name" value="Interferon alpha"/>
    <property type="match status" value="1"/>
</dbReference>
<dbReference type="PANTHER" id="PTHR11691">
    <property type="entry name" value="TYPE I INTERFERON"/>
    <property type="match status" value="1"/>
</dbReference>
<dbReference type="RefSeq" id="XP_012876252.1">
    <property type="nucleotide sequence ID" value="XM_013020798.1"/>
</dbReference>
<protein>
    <submittedName>
        <fullName evidence="9">Interferon 1BB1</fullName>
    </submittedName>
    <submittedName>
        <fullName evidence="11">Interferon omega-1-like</fullName>
    </submittedName>
</protein>
<comment type="subcellular location">
    <subcellularLocation>
        <location evidence="1">Secreted</location>
    </subcellularLocation>
</comment>
<keyword evidence="6" id="KW-1015">Disulfide bond</keyword>
<dbReference type="InterPro" id="IPR009079">
    <property type="entry name" value="4_helix_cytokine-like_core"/>
</dbReference>
<dbReference type="PANTHER" id="PTHR11691:SF37">
    <property type="entry name" value="INTERFERON OMEGA-1"/>
    <property type="match status" value="1"/>
</dbReference>
<comment type="similarity">
    <text evidence="2 7">Belongs to the alpha/beta interferon family.</text>
</comment>
<accession>A0A1S3FK30</accession>
<dbReference type="PROSITE" id="PS00252">
    <property type="entry name" value="INTERFERON_A_B_D"/>
    <property type="match status" value="1"/>
</dbReference>
<dbReference type="InterPro" id="IPR000471">
    <property type="entry name" value="Interferon_alpha/beta/delta"/>
</dbReference>
<feature type="chain" id="PRO_5044565852" evidence="8">
    <location>
        <begin position="22"/>
        <end position="177"/>
    </location>
</feature>
<dbReference type="AlphaFoldDB" id="A0A1S3FK30"/>
<dbReference type="EMBL" id="LR761039">
    <property type="protein sequence ID" value="CAB0000211.1"/>
    <property type="molecule type" value="Genomic_DNA"/>
</dbReference>
<keyword evidence="10" id="KW-1185">Reference proteome</keyword>
<dbReference type="GO" id="GO:0005615">
    <property type="term" value="C:extracellular space"/>
    <property type="evidence" value="ECO:0007669"/>
    <property type="project" value="UniProtKB-KW"/>
</dbReference>
<reference evidence="11" key="2">
    <citation type="submission" date="2025-04" db="UniProtKB">
        <authorList>
            <consortium name="RefSeq"/>
        </authorList>
    </citation>
    <scope>IDENTIFICATION</scope>
    <source>
        <tissue evidence="11">Kidney</tissue>
    </source>
</reference>
<evidence type="ECO:0000256" key="4">
    <source>
        <dbReference type="ARBA" id="ARBA00022525"/>
    </source>
</evidence>
<dbReference type="GeneID" id="105989006"/>
<evidence type="ECO:0000256" key="3">
    <source>
        <dbReference type="ARBA" id="ARBA00022514"/>
    </source>
</evidence>
<dbReference type="Proteomes" id="UP000081671">
    <property type="component" value="Unplaced"/>
</dbReference>
<evidence type="ECO:0000256" key="1">
    <source>
        <dbReference type="ARBA" id="ARBA00004613"/>
    </source>
</evidence>
<name>A0A1S3FK30_DIPOR</name>
<reference evidence="9" key="1">
    <citation type="journal article" date="2020" name="Genomics">
        <title>Comparative genomic analysis of eutherian interferon genes.</title>
        <authorList>
            <person name="Premzl M."/>
        </authorList>
    </citation>
    <scope>NUCLEOTIDE SEQUENCE</scope>
</reference>
<dbReference type="Pfam" id="PF00143">
    <property type="entry name" value="Interferon"/>
    <property type="match status" value="1"/>
</dbReference>
<dbReference type="GO" id="GO:0005125">
    <property type="term" value="F:cytokine activity"/>
    <property type="evidence" value="ECO:0007669"/>
    <property type="project" value="UniProtKB-KW"/>
</dbReference>
<evidence type="ECO:0000256" key="5">
    <source>
        <dbReference type="ARBA" id="ARBA00023118"/>
    </source>
</evidence>
<dbReference type="SMART" id="SM00076">
    <property type="entry name" value="IFabd"/>
    <property type="match status" value="1"/>
</dbReference>
<evidence type="ECO:0000313" key="11">
    <source>
        <dbReference type="RefSeq" id="XP_012876252.1"/>
    </source>
</evidence>
<evidence type="ECO:0000256" key="7">
    <source>
        <dbReference type="RuleBase" id="RU000436"/>
    </source>
</evidence>
<evidence type="ECO:0000256" key="2">
    <source>
        <dbReference type="ARBA" id="ARBA00011033"/>
    </source>
</evidence>
<keyword evidence="8" id="KW-0732">Signal</keyword>
<dbReference type="SUPFAM" id="SSF47266">
    <property type="entry name" value="4-helical cytokines"/>
    <property type="match status" value="1"/>
</dbReference>
<evidence type="ECO:0000256" key="6">
    <source>
        <dbReference type="ARBA" id="ARBA00023157"/>
    </source>
</evidence>
<proteinExistence type="inferred from homology"/>
<organism evidence="10 11">
    <name type="scientific">Dipodomys ordii</name>
    <name type="common">Ord's kangaroo rat</name>
    <dbReference type="NCBI Taxonomy" id="10020"/>
    <lineage>
        <taxon>Eukaryota</taxon>
        <taxon>Metazoa</taxon>
        <taxon>Chordata</taxon>
        <taxon>Craniata</taxon>
        <taxon>Vertebrata</taxon>
        <taxon>Euteleostomi</taxon>
        <taxon>Mammalia</taxon>
        <taxon>Eutheria</taxon>
        <taxon>Euarchontoglires</taxon>
        <taxon>Glires</taxon>
        <taxon>Rodentia</taxon>
        <taxon>Castorimorpha</taxon>
        <taxon>Heteromyidae</taxon>
        <taxon>Dipodomyinae</taxon>
        <taxon>Dipodomys</taxon>
    </lineage>
</organism>
<gene>
    <name evidence="11" type="primary">LOC105989006</name>
    <name evidence="9" type="synonym">IF1BB1</name>
</gene>
<evidence type="ECO:0000313" key="9">
    <source>
        <dbReference type="EMBL" id="CAB0000211.1"/>
    </source>
</evidence>
<evidence type="ECO:0000256" key="8">
    <source>
        <dbReference type="SAM" id="SignalP"/>
    </source>
</evidence>
<dbReference type="Gene3D" id="1.20.1250.10">
    <property type="match status" value="1"/>
</dbReference>
<dbReference type="GO" id="GO:0051607">
    <property type="term" value="P:defense response to virus"/>
    <property type="evidence" value="ECO:0007669"/>
    <property type="project" value="UniProtKB-KW"/>
</dbReference>
<dbReference type="KEGG" id="dord:105989006"/>
<evidence type="ECO:0000313" key="10">
    <source>
        <dbReference type="Proteomes" id="UP000081671"/>
    </source>
</evidence>
<keyword evidence="4" id="KW-0964">Secreted</keyword>
<dbReference type="GO" id="GO:0005126">
    <property type="term" value="F:cytokine receptor binding"/>
    <property type="evidence" value="ECO:0007669"/>
    <property type="project" value="InterPro"/>
</dbReference>
<keyword evidence="3 7" id="KW-0202">Cytokine</keyword>
<feature type="signal peptide" evidence="8">
    <location>
        <begin position="1"/>
        <end position="21"/>
    </location>
</feature>
<dbReference type="OrthoDB" id="9529410at2759"/>
<sequence length="177" mass="20478">MALLRPLLTAMVLCSFGPVAPLGCHLPQNSLLLSRKTFEVLEQMKRISPVLCLKDRRDFQFPREMVKLSQMQKTQAASVLQMLLQPIFSLFNTEQATAAWNPALLRELRTELLLQLQNLSTCLVQVTREEKSVLKTEGPALALRRYFKRIFLYLEEKQYSDCAWEIVRQEITRAYSS</sequence>
<dbReference type="PRINTS" id="PR00266">
    <property type="entry name" value="INTERFERONAB"/>
</dbReference>